<reference evidence="3 5" key="1">
    <citation type="submission" date="2016-11" db="EMBL/GenBank/DDBJ databases">
        <authorList>
            <person name="Jaros S."/>
            <person name="Januszkiewicz K."/>
            <person name="Wedrychowicz H."/>
        </authorList>
    </citation>
    <scope>NUCLEOTIDE SEQUENCE [LARGE SCALE GENOMIC DNA]</scope>
    <source>
        <strain evidence="3 5">DSM 784</strain>
    </source>
</reference>
<dbReference type="Pfam" id="PF00873">
    <property type="entry name" value="ACR_tran"/>
    <property type="match status" value="1"/>
</dbReference>
<dbReference type="Gene3D" id="1.20.1640.10">
    <property type="entry name" value="Multidrug efflux transporter AcrB transmembrane domain"/>
    <property type="match status" value="2"/>
</dbReference>
<dbReference type="Proteomes" id="UP000183788">
    <property type="component" value="Unassembled WGS sequence"/>
</dbReference>
<sequence length="1450" mass="158860">MKRQRISFIEAAMKYKQVTLVAMGMLLLLGLYALLNMPRSENPKIDMPVAMVYAFYPGADEVQMEKQVTNKIEQFLFSYEEIDKKKTTSQTKDGQVFITVNLHTEVKDRKKFWSTLQHGLNTTLRSNIPSGVIGPVVNSNFGDVTAQIITVSSPIRNYAELEKYMDKIEDGLKVIPEVSKINRSGGQQQQIYVTVNDEKLQQYGFDLSAIVRTLQMENVTGYSGEVTISRNTIPVFTNSQYKTENDIAEQIIYTTPAGTVVRLKDVATITRRYEEPSSYIRVGNDRVLMLAIEMQPGNNIVQFGHTIEEKLAAIKAKLPGDIQINTIVNQPEVVDESIKHFMREFGLAIGSVILVVMLLLPFRVAAVASVAAPISILITFGLINIMGIELHQVTLAALIIVLGMVVDNAIVVVDNYIEKLDEDITPWTAAWQAAKQLSLPIFTATLAIVFAFAPLAIFMFGIAKDFIAALPVTVAVALITSMAVALLVTPYTCYVFIKQGLKHKMSNRGNRRSLLDRLQETFNKGIEVAFRFPKITLSVAVLALVLALVLAGKVSQEFFPLSESKQFNAEIWMPNGTSLEETEKVVKAVEAELKKDDRVVNTASFIGTSSPRFNVTYAPEMPRRNFAQVFINTVSSEATNELVAKFLPVFDKYLPDGYVRLRQLSMQEGSPIAVRIVGDNLHDQKKVAAQVKDILQHAAGTNWVRSDYEDDYLGITLKVKEDEAARLGVPNQAITQTMGAGLKGFAVTQLWEGDKPISVYLRLDTANRRNFSDLGNLHINKVLLKQVADIGPSWHTGVIAHRNGLRTLTVLSEAQRGIRASDILKKVQPAIEKLSLPDGVRIEYGGDAESSAENAPGMGLALGTSLLLILLTLLFQFKTFGKTLIILATFPLSLLGAFLGLFITGNPMGMTAFMGIISLIGIVVRNGIILVDYADELVRDHHYSIKAAALAAAKRRMRPIFLTSAAAAIGVVPMIVGKSPLWAPLGSVLASGLIVSMVLTLFVIPVLYYLFVRPPHETTGTPEILYKPAKAVLIIAGIICSPFLLHAQSGNLSLTDFRKMALEQNRQLKAAQYEIDAAKAAAKSVAANAYPTIDGSVMGVYLGKPIGGALNGMIPDYFGSAMVTAQEAIYAGGKIKTGKAAANKGVEIKETQGVLATSQVLLNVETAYWQVIQVQEKIVLANRFRDMLQVLHQDLQNSYDAGLIYKNDLLRVDVNLNEAELNITKAEDGLVLAKLRLAQLTGMAGNTGFAVKDSISGDFQAQSQQGNGAQRPEIRLLNQAIEAEQLQKQLLKAASLPTIGVGFSGLATAGKGVNLKDGSNFMGSYFGLASISVPIFDWGKRSGKVREQTLKIAAQEQQLIDTKELVDLEVQQAYLSLNQSSRKVNLSLLSLQQADENLKLANDRFKAGTITGKDVQEAQVIWQQAYSSLIDAKVEYKINEAVYKKSIGSL</sequence>
<feature type="transmembrane region" description="Helical" evidence="2">
    <location>
        <begin position="858"/>
        <end position="877"/>
    </location>
</feature>
<gene>
    <name evidence="3" type="ORF">SAMN05661012_00785</name>
    <name evidence="4" type="ORF">SR876_08250</name>
</gene>
<protein>
    <submittedName>
        <fullName evidence="4">Efflux RND transporter permease subunit</fullName>
    </submittedName>
    <submittedName>
        <fullName evidence="3">Multidrug efflux pump subunit AcrB</fullName>
    </submittedName>
</protein>
<evidence type="ECO:0000256" key="2">
    <source>
        <dbReference type="SAM" id="Phobius"/>
    </source>
</evidence>
<accession>A0A1K1MQ20</accession>
<keyword evidence="2" id="KW-0812">Transmembrane</keyword>
<feature type="transmembrane region" description="Helical" evidence="2">
    <location>
        <begin position="394"/>
        <end position="417"/>
    </location>
</feature>
<feature type="transmembrane region" description="Helical" evidence="2">
    <location>
        <begin position="535"/>
        <end position="552"/>
    </location>
</feature>
<dbReference type="PRINTS" id="PR00702">
    <property type="entry name" value="ACRIFLAVINRP"/>
</dbReference>
<feature type="transmembrane region" description="Helical" evidence="2">
    <location>
        <begin position="1024"/>
        <end position="1045"/>
    </location>
</feature>
<dbReference type="Gene3D" id="3.30.70.1440">
    <property type="entry name" value="Multidrug efflux transporter AcrB pore domain"/>
    <property type="match status" value="1"/>
</dbReference>
<comment type="similarity">
    <text evidence="1">Belongs to the outer membrane factor (OMF) (TC 1.B.17) family.</text>
</comment>
<evidence type="ECO:0000313" key="5">
    <source>
        <dbReference type="Proteomes" id="UP000183788"/>
    </source>
</evidence>
<evidence type="ECO:0000313" key="4">
    <source>
        <dbReference type="EMBL" id="WQG91489.1"/>
    </source>
</evidence>
<dbReference type="PANTHER" id="PTHR32063">
    <property type="match status" value="1"/>
</dbReference>
<dbReference type="InterPro" id="IPR003423">
    <property type="entry name" value="OMP_efflux"/>
</dbReference>
<feature type="transmembrane region" description="Helical" evidence="2">
    <location>
        <begin position="960"/>
        <end position="976"/>
    </location>
</feature>
<dbReference type="Pfam" id="PF02321">
    <property type="entry name" value="OEP"/>
    <property type="match status" value="2"/>
</dbReference>
<evidence type="ECO:0000313" key="6">
    <source>
        <dbReference type="Proteomes" id="UP001326715"/>
    </source>
</evidence>
<feature type="transmembrane region" description="Helical" evidence="2">
    <location>
        <begin position="437"/>
        <end position="460"/>
    </location>
</feature>
<dbReference type="SUPFAM" id="SSF82693">
    <property type="entry name" value="Multidrug efflux transporter AcrB pore domain, PN1, PN2, PC1 and PC2 subdomains"/>
    <property type="match status" value="3"/>
</dbReference>
<dbReference type="Gene3D" id="3.30.2090.10">
    <property type="entry name" value="Multidrug efflux transporter AcrB TolC docking domain, DN and DC subdomains"/>
    <property type="match status" value="2"/>
</dbReference>
<reference evidence="4 6" key="2">
    <citation type="submission" date="2023-11" db="EMBL/GenBank/DDBJ databases">
        <title>MicrobeMod: A computational toolkit for identifying prokaryotic methylation and restriction-modification with nanopore sequencing.</title>
        <authorList>
            <person name="Crits-Christoph A."/>
            <person name="Kang S.C."/>
            <person name="Lee H."/>
            <person name="Ostrov N."/>
        </authorList>
    </citation>
    <scope>NUCLEOTIDE SEQUENCE [LARGE SCALE GENOMIC DNA]</scope>
    <source>
        <strain evidence="4 6">ATCC 23090</strain>
    </source>
</reference>
<feature type="transmembrane region" description="Helical" evidence="2">
    <location>
        <begin position="341"/>
        <end position="360"/>
    </location>
</feature>
<dbReference type="OrthoDB" id="9757876at2"/>
<feature type="transmembrane region" description="Helical" evidence="2">
    <location>
        <begin position="367"/>
        <end position="388"/>
    </location>
</feature>
<proteinExistence type="inferred from homology"/>
<feature type="transmembrane region" description="Helical" evidence="2">
    <location>
        <begin position="988"/>
        <end position="1012"/>
    </location>
</feature>
<dbReference type="Gene3D" id="3.30.70.1320">
    <property type="entry name" value="Multidrug efflux transporter AcrB pore domain like"/>
    <property type="match status" value="1"/>
</dbReference>
<dbReference type="PANTHER" id="PTHR32063:SF18">
    <property type="entry name" value="CATION EFFLUX SYSTEM PROTEIN"/>
    <property type="match status" value="1"/>
</dbReference>
<dbReference type="STRING" id="1004.SAMN05661012_00785"/>
<keyword evidence="2" id="KW-1133">Transmembrane helix</keyword>
<dbReference type="Gene3D" id="3.30.70.1430">
    <property type="entry name" value="Multidrug efflux transporter AcrB pore domain"/>
    <property type="match status" value="2"/>
</dbReference>
<dbReference type="Proteomes" id="UP001326715">
    <property type="component" value="Chromosome"/>
</dbReference>
<dbReference type="InterPro" id="IPR027463">
    <property type="entry name" value="AcrB_DN_DC_subdom"/>
</dbReference>
<feature type="transmembrane region" description="Helical" evidence="2">
    <location>
        <begin position="884"/>
        <end position="904"/>
    </location>
</feature>
<dbReference type="RefSeq" id="WP_072357293.1">
    <property type="nucleotide sequence ID" value="NZ_CP139972.1"/>
</dbReference>
<dbReference type="SUPFAM" id="SSF56954">
    <property type="entry name" value="Outer membrane efflux proteins (OEP)"/>
    <property type="match status" value="1"/>
</dbReference>
<evidence type="ECO:0000256" key="1">
    <source>
        <dbReference type="ARBA" id="ARBA00007613"/>
    </source>
</evidence>
<dbReference type="Gene3D" id="1.20.1600.10">
    <property type="entry name" value="Outer membrane efflux proteins (OEP)"/>
    <property type="match status" value="1"/>
</dbReference>
<dbReference type="EMBL" id="CP140154">
    <property type="protein sequence ID" value="WQG91489.1"/>
    <property type="molecule type" value="Genomic_DNA"/>
</dbReference>
<dbReference type="SUPFAM" id="SSF82866">
    <property type="entry name" value="Multidrug efflux transporter AcrB transmembrane domain"/>
    <property type="match status" value="2"/>
</dbReference>
<keyword evidence="2" id="KW-0472">Membrane</keyword>
<dbReference type="GO" id="GO:0005886">
    <property type="term" value="C:plasma membrane"/>
    <property type="evidence" value="ECO:0007669"/>
    <property type="project" value="TreeGrafter"/>
</dbReference>
<dbReference type="EMBL" id="FPIZ01000002">
    <property type="protein sequence ID" value="SFW25276.1"/>
    <property type="molecule type" value="Genomic_DNA"/>
</dbReference>
<dbReference type="GO" id="GO:0015562">
    <property type="term" value="F:efflux transmembrane transporter activity"/>
    <property type="evidence" value="ECO:0007669"/>
    <property type="project" value="InterPro"/>
</dbReference>
<organism evidence="3 5">
    <name type="scientific">Chitinophaga sancti</name>
    <dbReference type="NCBI Taxonomy" id="1004"/>
    <lineage>
        <taxon>Bacteria</taxon>
        <taxon>Pseudomonadati</taxon>
        <taxon>Bacteroidota</taxon>
        <taxon>Chitinophagia</taxon>
        <taxon>Chitinophagales</taxon>
        <taxon>Chitinophagaceae</taxon>
        <taxon>Chitinophaga</taxon>
    </lineage>
</organism>
<keyword evidence="6" id="KW-1185">Reference proteome</keyword>
<name>A0A1K1MQ20_9BACT</name>
<feature type="transmembrane region" description="Helical" evidence="2">
    <location>
        <begin position="910"/>
        <end position="931"/>
    </location>
</feature>
<dbReference type="GO" id="GO:0042910">
    <property type="term" value="F:xenobiotic transmembrane transporter activity"/>
    <property type="evidence" value="ECO:0007669"/>
    <property type="project" value="TreeGrafter"/>
</dbReference>
<dbReference type="InterPro" id="IPR001036">
    <property type="entry name" value="Acrflvin-R"/>
</dbReference>
<evidence type="ECO:0000313" key="3">
    <source>
        <dbReference type="EMBL" id="SFW25276.1"/>
    </source>
</evidence>
<dbReference type="SUPFAM" id="SSF82714">
    <property type="entry name" value="Multidrug efflux transporter AcrB TolC docking domain, DN and DC subdomains"/>
    <property type="match status" value="2"/>
</dbReference>
<feature type="transmembrane region" description="Helical" evidence="2">
    <location>
        <begin position="466"/>
        <end position="497"/>
    </location>
</feature>